<dbReference type="Gene3D" id="1.10.10.60">
    <property type="entry name" value="Homeodomain-like"/>
    <property type="match status" value="1"/>
</dbReference>
<sequence>MIVWRSGYDSRVVEMPRNYQRKTKPTYSLEDLKKAVDDVKTKKLSIGRAATTYNVEVLKILMSRLPIQDLLIYKAMIQACRQLPYLRSSNCQLFLQKYQNAIRKDQSFLRAHL</sequence>
<evidence type="ECO:0000313" key="1">
    <source>
        <dbReference type="EMBL" id="KPJ13168.1"/>
    </source>
</evidence>
<dbReference type="AlphaFoldDB" id="A0A194R5S6"/>
<dbReference type="InParanoid" id="A0A194R5S6"/>
<dbReference type="Proteomes" id="UP000053240">
    <property type="component" value="Unassembled WGS sequence"/>
</dbReference>
<keyword evidence="2" id="KW-1185">Reference proteome</keyword>
<evidence type="ECO:0000313" key="2">
    <source>
        <dbReference type="Proteomes" id="UP000053240"/>
    </source>
</evidence>
<gene>
    <name evidence="1" type="ORF">RR48_06259</name>
</gene>
<reference evidence="1 2" key="1">
    <citation type="journal article" date="2015" name="Nat. Commun.">
        <title>Outbred genome sequencing and CRISPR/Cas9 gene editing in butterflies.</title>
        <authorList>
            <person name="Li X."/>
            <person name="Fan D."/>
            <person name="Zhang W."/>
            <person name="Liu G."/>
            <person name="Zhang L."/>
            <person name="Zhao L."/>
            <person name="Fang X."/>
            <person name="Chen L."/>
            <person name="Dong Y."/>
            <person name="Chen Y."/>
            <person name="Ding Y."/>
            <person name="Zhao R."/>
            <person name="Feng M."/>
            <person name="Zhu Y."/>
            <person name="Feng Y."/>
            <person name="Jiang X."/>
            <person name="Zhu D."/>
            <person name="Xiang H."/>
            <person name="Feng X."/>
            <person name="Li S."/>
            <person name="Wang J."/>
            <person name="Zhang G."/>
            <person name="Kronforst M.R."/>
            <person name="Wang W."/>
        </authorList>
    </citation>
    <scope>NUCLEOTIDE SEQUENCE [LARGE SCALE GENOMIC DNA]</scope>
    <source>
        <strain evidence="1">Ya'a_city_454_Pm</strain>
        <tissue evidence="1">Whole body</tissue>
    </source>
</reference>
<dbReference type="EMBL" id="KQ460647">
    <property type="protein sequence ID" value="KPJ13168.1"/>
    <property type="molecule type" value="Genomic_DNA"/>
</dbReference>
<evidence type="ECO:0008006" key="3">
    <source>
        <dbReference type="Google" id="ProtNLM"/>
    </source>
</evidence>
<organism evidence="1 2">
    <name type="scientific">Papilio machaon</name>
    <name type="common">Old World swallowtail butterfly</name>
    <dbReference type="NCBI Taxonomy" id="76193"/>
    <lineage>
        <taxon>Eukaryota</taxon>
        <taxon>Metazoa</taxon>
        <taxon>Ecdysozoa</taxon>
        <taxon>Arthropoda</taxon>
        <taxon>Hexapoda</taxon>
        <taxon>Insecta</taxon>
        <taxon>Pterygota</taxon>
        <taxon>Neoptera</taxon>
        <taxon>Endopterygota</taxon>
        <taxon>Lepidoptera</taxon>
        <taxon>Glossata</taxon>
        <taxon>Ditrysia</taxon>
        <taxon>Papilionoidea</taxon>
        <taxon>Papilionidae</taxon>
        <taxon>Papilioninae</taxon>
        <taxon>Papilio</taxon>
    </lineage>
</organism>
<proteinExistence type="predicted"/>
<name>A0A194R5S6_PAPMA</name>
<protein>
    <recommendedName>
        <fullName evidence="3">HTH psq-type domain-containing protein</fullName>
    </recommendedName>
</protein>
<accession>A0A194R5S6</accession>